<dbReference type="Proteomes" id="UP001238163">
    <property type="component" value="Unassembled WGS sequence"/>
</dbReference>
<accession>A0AAE3VH14</accession>
<dbReference type="InterPro" id="IPR029065">
    <property type="entry name" value="Enolase_C-like"/>
</dbReference>
<evidence type="ECO:0000259" key="3">
    <source>
        <dbReference type="Pfam" id="PF13378"/>
    </source>
</evidence>
<organism evidence="4 5">
    <name type="scientific">Oligosphaera ethanolica</name>
    <dbReference type="NCBI Taxonomy" id="760260"/>
    <lineage>
        <taxon>Bacteria</taxon>
        <taxon>Pseudomonadati</taxon>
        <taxon>Lentisphaerota</taxon>
        <taxon>Oligosphaeria</taxon>
        <taxon>Oligosphaerales</taxon>
        <taxon>Oligosphaeraceae</taxon>
        <taxon>Oligosphaera</taxon>
    </lineage>
</organism>
<proteinExistence type="inferred from homology"/>
<dbReference type="Pfam" id="PF13378">
    <property type="entry name" value="MR_MLE_C"/>
    <property type="match status" value="1"/>
</dbReference>
<dbReference type="InterPro" id="IPR034593">
    <property type="entry name" value="DgoD-like"/>
</dbReference>
<comment type="caution">
    <text evidence="4">The sequence shown here is derived from an EMBL/GenBank/DDBJ whole genome shotgun (WGS) entry which is preliminary data.</text>
</comment>
<comment type="similarity">
    <text evidence="1">Belongs to the mandelate racemase/muconate lactonizing enzyme family.</text>
</comment>
<evidence type="ECO:0000256" key="1">
    <source>
        <dbReference type="ARBA" id="ARBA00008031"/>
    </source>
</evidence>
<feature type="domain" description="Enolase C-terminal" evidence="3">
    <location>
        <begin position="183"/>
        <end position="365"/>
    </location>
</feature>
<sequence>MSTNISISTVGANFEREALQRPFGFKGGYMREIWQSVAGLESASGRRAIGLNSQSVLWSDADVFSHHTEAAGNSLMFAMTEFAIQRAKGMRFSTPFELLDALLKPTWDYGKAITGKPDLRQTFALNALVGVDAAAWLLYARENGISSFDDMIPARYRPILAQHHDRVACIPLMAYGIPIDDVVRHVEEGYFFLKVKIGSDPDHDGDREKMLRWDMARIAAIHEAIGKRGTPYTANGKIPYYFDANGRYDSKDRLRRLLDHCAAIGALEQIAIVEEPFPEEYRVDVSDLGVRIAADESAHCDHDVAERIALGYGAIALKPIAKTLSMTLRIAEVAAKAKVPMFCADLTVGPIQVDWNKSVAARLPPLPGMTIGVVETNGHQNYRRWAELQQFHPAAGAPWTSVKNGCFELTPEFYDRSAGILDDSQHYSDLVFPK</sequence>
<keyword evidence="5" id="KW-1185">Reference proteome</keyword>
<dbReference type="Gene3D" id="3.20.20.120">
    <property type="entry name" value="Enolase-like C-terminal domain"/>
    <property type="match status" value="1"/>
</dbReference>
<dbReference type="EMBL" id="JAUSVL010000001">
    <property type="protein sequence ID" value="MDQ0290342.1"/>
    <property type="molecule type" value="Genomic_DNA"/>
</dbReference>
<dbReference type="InterPro" id="IPR036849">
    <property type="entry name" value="Enolase-like_C_sf"/>
</dbReference>
<protein>
    <recommendedName>
        <fullName evidence="3">Enolase C-terminal domain-containing protein</fullName>
    </recommendedName>
</protein>
<evidence type="ECO:0000313" key="4">
    <source>
        <dbReference type="EMBL" id="MDQ0290342.1"/>
    </source>
</evidence>
<name>A0AAE3VH14_9BACT</name>
<dbReference type="PANTHER" id="PTHR48080">
    <property type="entry name" value="D-GALACTONATE DEHYDRATASE-RELATED"/>
    <property type="match status" value="1"/>
</dbReference>
<evidence type="ECO:0000256" key="2">
    <source>
        <dbReference type="ARBA" id="ARBA00022723"/>
    </source>
</evidence>
<dbReference type="GO" id="GO:0046872">
    <property type="term" value="F:metal ion binding"/>
    <property type="evidence" value="ECO:0007669"/>
    <property type="project" value="UniProtKB-KW"/>
</dbReference>
<keyword evidence="2" id="KW-0479">Metal-binding</keyword>
<dbReference type="SUPFAM" id="SSF51604">
    <property type="entry name" value="Enolase C-terminal domain-like"/>
    <property type="match status" value="1"/>
</dbReference>
<dbReference type="AlphaFoldDB" id="A0AAE3VH14"/>
<evidence type="ECO:0000313" key="5">
    <source>
        <dbReference type="Proteomes" id="UP001238163"/>
    </source>
</evidence>
<gene>
    <name evidence="4" type="ORF">J3R75_002449</name>
</gene>
<dbReference type="PANTHER" id="PTHR48080:SF3">
    <property type="entry name" value="ENOLASE SUPERFAMILY MEMBER DDB_G0284701"/>
    <property type="match status" value="1"/>
</dbReference>
<dbReference type="RefSeq" id="WP_307261806.1">
    <property type="nucleotide sequence ID" value="NZ_JAUSVL010000001.1"/>
</dbReference>
<reference evidence="4" key="1">
    <citation type="submission" date="2023-07" db="EMBL/GenBank/DDBJ databases">
        <title>Genomic Encyclopedia of Type Strains, Phase IV (KMG-IV): sequencing the most valuable type-strain genomes for metagenomic binning, comparative biology and taxonomic classification.</title>
        <authorList>
            <person name="Goeker M."/>
        </authorList>
    </citation>
    <scope>NUCLEOTIDE SEQUENCE</scope>
    <source>
        <strain evidence="4">DSM 24202</strain>
    </source>
</reference>